<keyword evidence="1" id="KW-1133">Transmembrane helix</keyword>
<feature type="transmembrane region" description="Helical" evidence="1">
    <location>
        <begin position="95"/>
        <end position="114"/>
    </location>
</feature>
<keyword evidence="1" id="KW-0472">Membrane</keyword>
<dbReference type="Pfam" id="PF21537">
    <property type="entry name" value="DUF1980_C"/>
    <property type="match status" value="1"/>
</dbReference>
<sequence length="254" mass="26934">MNRQAQAVVLLLVGGAILRASVTDLYLRYVKEGLRPFLIVAGLLLVAAAVTTLWYELRPRKVVPASGGAVPDGFVEAAEHADEHDGHGHSHDPKVAWLLVLPVFALLLVAPPALGSYAAGRSGTAIQEVSEFPPLPAGDPVRISVIDYATRAVYDDGKSLGDRKIKLSGFVLIGEDGAPYLARMVLSCCAADARPIKIGLAGAVPAGLAADSWLEVTGTYTDRTVKDVVNDGVIPYLDVTESHPIPAPHNQYEE</sequence>
<dbReference type="Proteomes" id="UP000619260">
    <property type="component" value="Unassembled WGS sequence"/>
</dbReference>
<name>A0A8J4DRJ1_9ACTN</name>
<accession>A0A8J4DRJ1</accession>
<feature type="domain" description="DUF1980" evidence="2">
    <location>
        <begin position="153"/>
        <end position="252"/>
    </location>
</feature>
<evidence type="ECO:0000313" key="4">
    <source>
        <dbReference type="Proteomes" id="UP000619260"/>
    </source>
</evidence>
<protein>
    <submittedName>
        <fullName evidence="3">Membrane protein</fullName>
    </submittedName>
</protein>
<organism evidence="3 4">
    <name type="scientific">Virgisporangium aliadipatigenens</name>
    <dbReference type="NCBI Taxonomy" id="741659"/>
    <lineage>
        <taxon>Bacteria</taxon>
        <taxon>Bacillati</taxon>
        <taxon>Actinomycetota</taxon>
        <taxon>Actinomycetes</taxon>
        <taxon>Micromonosporales</taxon>
        <taxon>Micromonosporaceae</taxon>
        <taxon>Virgisporangium</taxon>
    </lineage>
</organism>
<evidence type="ECO:0000259" key="2">
    <source>
        <dbReference type="Pfam" id="PF21537"/>
    </source>
</evidence>
<evidence type="ECO:0000256" key="1">
    <source>
        <dbReference type="SAM" id="Phobius"/>
    </source>
</evidence>
<dbReference type="InterPro" id="IPR048447">
    <property type="entry name" value="DUF1980_C"/>
</dbReference>
<keyword evidence="1" id="KW-0812">Transmembrane</keyword>
<feature type="transmembrane region" description="Helical" evidence="1">
    <location>
        <begin position="36"/>
        <end position="55"/>
    </location>
</feature>
<proteinExistence type="predicted"/>
<dbReference type="EMBL" id="BOPF01000013">
    <property type="protein sequence ID" value="GIJ47111.1"/>
    <property type="molecule type" value="Genomic_DNA"/>
</dbReference>
<dbReference type="InterPro" id="IPR015402">
    <property type="entry name" value="DUF1980"/>
</dbReference>
<comment type="caution">
    <text evidence="3">The sequence shown here is derived from an EMBL/GenBank/DDBJ whole genome shotgun (WGS) entry which is preliminary data.</text>
</comment>
<evidence type="ECO:0000313" key="3">
    <source>
        <dbReference type="EMBL" id="GIJ47111.1"/>
    </source>
</evidence>
<reference evidence="3" key="1">
    <citation type="submission" date="2021-01" db="EMBL/GenBank/DDBJ databases">
        <title>Whole genome shotgun sequence of Virgisporangium aliadipatigenens NBRC 105644.</title>
        <authorList>
            <person name="Komaki H."/>
            <person name="Tamura T."/>
        </authorList>
    </citation>
    <scope>NUCLEOTIDE SEQUENCE</scope>
    <source>
        <strain evidence="3">NBRC 105644</strain>
    </source>
</reference>
<dbReference type="RefSeq" id="WP_203900622.1">
    <property type="nucleotide sequence ID" value="NZ_BOPF01000013.1"/>
</dbReference>
<dbReference type="AlphaFoldDB" id="A0A8J4DRJ1"/>
<keyword evidence="4" id="KW-1185">Reference proteome</keyword>
<dbReference type="NCBIfam" id="TIGR03943">
    <property type="entry name" value="TIGR03943 family putative permease subunit"/>
    <property type="match status" value="1"/>
</dbReference>
<gene>
    <name evidence="3" type="primary">ycgQ_1</name>
    <name evidence="3" type="ORF">Val02_39970</name>
</gene>